<dbReference type="GO" id="GO:0016853">
    <property type="term" value="F:isomerase activity"/>
    <property type="evidence" value="ECO:0007669"/>
    <property type="project" value="UniProtKB-KW"/>
</dbReference>
<dbReference type="EMBL" id="FOZK01000001">
    <property type="protein sequence ID" value="SFR88333.1"/>
    <property type="molecule type" value="Genomic_DNA"/>
</dbReference>
<organism evidence="2 3">
    <name type="scientific">Halomicrobium zhouii</name>
    <dbReference type="NCBI Taxonomy" id="767519"/>
    <lineage>
        <taxon>Archaea</taxon>
        <taxon>Methanobacteriati</taxon>
        <taxon>Methanobacteriota</taxon>
        <taxon>Stenosarchaea group</taxon>
        <taxon>Halobacteria</taxon>
        <taxon>Halobacteriales</taxon>
        <taxon>Haloarculaceae</taxon>
        <taxon>Halomicrobium</taxon>
    </lineage>
</organism>
<accession>A0A1I6KAN9</accession>
<dbReference type="Gene3D" id="3.10.450.50">
    <property type="match status" value="1"/>
</dbReference>
<dbReference type="Proteomes" id="UP000199062">
    <property type="component" value="Unassembled WGS sequence"/>
</dbReference>
<proteinExistence type="predicted"/>
<evidence type="ECO:0000259" key="1">
    <source>
        <dbReference type="Pfam" id="PF12680"/>
    </source>
</evidence>
<evidence type="ECO:0000313" key="2">
    <source>
        <dbReference type="EMBL" id="SFR88333.1"/>
    </source>
</evidence>
<dbReference type="Pfam" id="PF12680">
    <property type="entry name" value="SnoaL_2"/>
    <property type="match status" value="1"/>
</dbReference>
<dbReference type="InterPro" id="IPR037401">
    <property type="entry name" value="SnoaL-like"/>
</dbReference>
<dbReference type="RefSeq" id="WP_089813511.1">
    <property type="nucleotide sequence ID" value="NZ_FOZK01000001.1"/>
</dbReference>
<protein>
    <submittedName>
        <fullName evidence="2">Ketosteroid isomerase-related protein</fullName>
    </submittedName>
</protein>
<keyword evidence="3" id="KW-1185">Reference proteome</keyword>
<name>A0A1I6KAN9_9EURY</name>
<gene>
    <name evidence="2" type="ORF">SAMN05216559_0473</name>
</gene>
<dbReference type="InterPro" id="IPR032710">
    <property type="entry name" value="NTF2-like_dom_sf"/>
</dbReference>
<keyword evidence="2" id="KW-0413">Isomerase</keyword>
<evidence type="ECO:0000313" key="3">
    <source>
        <dbReference type="Proteomes" id="UP000199062"/>
    </source>
</evidence>
<dbReference type="STRING" id="767519.SAMN05216559_0473"/>
<dbReference type="AlphaFoldDB" id="A0A1I6KAN9"/>
<dbReference type="SUPFAM" id="SSF54427">
    <property type="entry name" value="NTF2-like"/>
    <property type="match status" value="1"/>
</dbReference>
<dbReference type="OrthoDB" id="145984at2157"/>
<feature type="domain" description="SnoaL-like" evidence="1">
    <location>
        <begin position="7"/>
        <end position="103"/>
    </location>
</feature>
<reference evidence="2 3" key="1">
    <citation type="submission" date="2016-10" db="EMBL/GenBank/DDBJ databases">
        <authorList>
            <person name="de Groot N.N."/>
        </authorList>
    </citation>
    <scope>NUCLEOTIDE SEQUENCE [LARGE SCALE GENOMIC DNA]</scope>
    <source>
        <strain evidence="2 3">CGMCC 1.10457</strain>
    </source>
</reference>
<sequence length="108" mass="12330">MDRTAMARAYYDALDDQTYDRLADLLAPDFAQSRPDRAFEGRDRFLEFMREERPQTDTSHPVDAVFERSDGVAVEGRLIGSDGNLIAAFVDVFAFDGDRIAEIRTYTR</sequence>